<feature type="domain" description="HTH cro/C1-type" evidence="1">
    <location>
        <begin position="31"/>
        <end position="73"/>
    </location>
</feature>
<dbReference type="InterPro" id="IPR039418">
    <property type="entry name" value="LexA-like"/>
</dbReference>
<protein>
    <submittedName>
        <fullName evidence="2">LexA SOS-response transcriptional repressors (RecA-mediated autopeptidases)</fullName>
    </submittedName>
</protein>
<dbReference type="InterPro" id="IPR036286">
    <property type="entry name" value="LexA/Signal_pep-like_sf"/>
</dbReference>
<dbReference type="CDD" id="cd00093">
    <property type="entry name" value="HTH_XRE"/>
    <property type="match status" value="1"/>
</dbReference>
<dbReference type="SUPFAM" id="SSF47413">
    <property type="entry name" value="lambda repressor-like DNA-binding domains"/>
    <property type="match status" value="1"/>
</dbReference>
<dbReference type="PROSITE" id="PS50943">
    <property type="entry name" value="HTH_CROC1"/>
    <property type="match status" value="1"/>
</dbReference>
<dbReference type="Pfam" id="PF00717">
    <property type="entry name" value="Peptidase_S24"/>
    <property type="match status" value="1"/>
</dbReference>
<evidence type="ECO:0000259" key="1">
    <source>
        <dbReference type="PROSITE" id="PS50943"/>
    </source>
</evidence>
<sequence>MIYYFRMSDTAETLLQDWINSGLQKPGKTNTELANLLGIPQSRVSEMRRGQRRIKSTELPIIAAYIEEPVPPVVDAVASFAEKLRRQRELAENLAEARVAAVRAAAIARRTGVPASAPRQPPPQTMDVPLVSWVSAGKMSFPDISEEVVGHVQQGGLDPDGDWIALRVVGDSMDRISPPDSIIFVDRGDKVLVPNACYVISNGDGEATYKRFRSNPMRFEPVSTNTAHEPIYPTREPLIVGRVKKSTIEM</sequence>
<accession>A0A6J7VQF0</accession>
<dbReference type="SUPFAM" id="SSF51306">
    <property type="entry name" value="LexA/Signal peptidase"/>
    <property type="match status" value="1"/>
</dbReference>
<dbReference type="InterPro" id="IPR015927">
    <property type="entry name" value="Peptidase_S24_S26A/B/C"/>
</dbReference>
<reference evidence="2" key="1">
    <citation type="submission" date="2020-05" db="EMBL/GenBank/DDBJ databases">
        <authorList>
            <person name="Chiriac C."/>
            <person name="Salcher M."/>
            <person name="Ghai R."/>
            <person name="Kavagutti S V."/>
        </authorList>
    </citation>
    <scope>NUCLEOTIDE SEQUENCE</scope>
</reference>
<dbReference type="Gene3D" id="2.10.109.10">
    <property type="entry name" value="Umud Fragment, subunit A"/>
    <property type="match status" value="1"/>
</dbReference>
<evidence type="ECO:0000313" key="2">
    <source>
        <dbReference type="EMBL" id="CAB5079573.1"/>
    </source>
</evidence>
<dbReference type="Gene3D" id="1.10.260.40">
    <property type="entry name" value="lambda repressor-like DNA-binding domains"/>
    <property type="match status" value="1"/>
</dbReference>
<gene>
    <name evidence="2" type="ORF">UFOVP143_34</name>
</gene>
<dbReference type="GO" id="GO:0003677">
    <property type="term" value="F:DNA binding"/>
    <property type="evidence" value="ECO:0007669"/>
    <property type="project" value="InterPro"/>
</dbReference>
<dbReference type="InterPro" id="IPR001387">
    <property type="entry name" value="Cro/C1-type_HTH"/>
</dbReference>
<proteinExistence type="predicted"/>
<dbReference type="InterPro" id="IPR010982">
    <property type="entry name" value="Lambda_DNA-bd_dom_sf"/>
</dbReference>
<name>A0A6J7VQF0_9CAUD</name>
<dbReference type="CDD" id="cd06529">
    <property type="entry name" value="S24_LexA-like"/>
    <property type="match status" value="1"/>
</dbReference>
<dbReference type="EMBL" id="LR798191">
    <property type="protein sequence ID" value="CAB5079573.1"/>
    <property type="molecule type" value="Genomic_DNA"/>
</dbReference>
<organism evidence="2">
    <name type="scientific">uncultured Caudovirales phage</name>
    <dbReference type="NCBI Taxonomy" id="2100421"/>
    <lineage>
        <taxon>Viruses</taxon>
        <taxon>Duplodnaviria</taxon>
        <taxon>Heunggongvirae</taxon>
        <taxon>Uroviricota</taxon>
        <taxon>Caudoviricetes</taxon>
        <taxon>Peduoviridae</taxon>
        <taxon>Maltschvirus</taxon>
        <taxon>Maltschvirus maltsch</taxon>
    </lineage>
</organism>